<evidence type="ECO:0000313" key="10">
    <source>
        <dbReference type="Proteomes" id="UP000322084"/>
    </source>
</evidence>
<feature type="domain" description="J" evidence="8">
    <location>
        <begin position="189"/>
        <end position="242"/>
    </location>
</feature>
<evidence type="ECO:0000256" key="4">
    <source>
        <dbReference type="ARBA" id="ARBA00023136"/>
    </source>
</evidence>
<dbReference type="GO" id="GO:0016020">
    <property type="term" value="C:membrane"/>
    <property type="evidence" value="ECO:0007669"/>
    <property type="project" value="UniProtKB-SubCell"/>
</dbReference>
<comment type="subcellular location">
    <subcellularLocation>
        <location evidence="1">Membrane</location>
        <topology evidence="1">Single-pass membrane protein</topology>
    </subcellularLocation>
</comment>
<dbReference type="PROSITE" id="PS50076">
    <property type="entry name" value="DNAJ_2"/>
    <property type="match status" value="1"/>
</dbReference>
<evidence type="ECO:0000256" key="5">
    <source>
        <dbReference type="ARBA" id="ARBA00038105"/>
    </source>
</evidence>
<name>A0A5A7MVC1_9PROT</name>
<dbReference type="CDD" id="cd06257">
    <property type="entry name" value="DnaJ"/>
    <property type="match status" value="1"/>
</dbReference>
<feature type="compositionally biased region" description="Polar residues" evidence="6">
    <location>
        <begin position="175"/>
        <end position="185"/>
    </location>
</feature>
<dbReference type="SMART" id="SM00271">
    <property type="entry name" value="DnaJ"/>
    <property type="match status" value="1"/>
</dbReference>
<gene>
    <name evidence="9" type="ORF">JCM17844_24760</name>
</gene>
<feature type="region of interest" description="Disordered" evidence="6">
    <location>
        <begin position="166"/>
        <end position="185"/>
    </location>
</feature>
<dbReference type="Pfam" id="PF00226">
    <property type="entry name" value="DnaJ"/>
    <property type="match status" value="1"/>
</dbReference>
<dbReference type="InterPro" id="IPR001623">
    <property type="entry name" value="DnaJ_domain"/>
</dbReference>
<protein>
    <submittedName>
        <fullName evidence="9">Molecular chaperone DnaJ</fullName>
    </submittedName>
</protein>
<evidence type="ECO:0000256" key="1">
    <source>
        <dbReference type="ARBA" id="ARBA00004167"/>
    </source>
</evidence>
<dbReference type="Gene3D" id="1.10.287.110">
    <property type="entry name" value="DnaJ domain"/>
    <property type="match status" value="1"/>
</dbReference>
<dbReference type="SUPFAM" id="SSF46565">
    <property type="entry name" value="Chaperone J-domain"/>
    <property type="match status" value="1"/>
</dbReference>
<evidence type="ECO:0000313" key="9">
    <source>
        <dbReference type="EMBL" id="GEQ98839.1"/>
    </source>
</evidence>
<dbReference type="PANTHER" id="PTHR12763">
    <property type="match status" value="1"/>
</dbReference>
<comment type="similarity">
    <text evidence="5">Belongs to the TIM14 family.</text>
</comment>
<dbReference type="PANTHER" id="PTHR12763:SF28">
    <property type="entry name" value="GEO10507P1-RELATED"/>
    <property type="match status" value="1"/>
</dbReference>
<comment type="caution">
    <text evidence="9">The sequence shown here is derived from an EMBL/GenBank/DDBJ whole genome shotgun (WGS) entry which is preliminary data.</text>
</comment>
<proteinExistence type="inferred from homology"/>
<keyword evidence="4 7" id="KW-0472">Membrane</keyword>
<organism evidence="9 10">
    <name type="scientific">Iodidimonas gelatinilytica</name>
    <dbReference type="NCBI Taxonomy" id="1236966"/>
    <lineage>
        <taxon>Bacteria</taxon>
        <taxon>Pseudomonadati</taxon>
        <taxon>Pseudomonadota</taxon>
        <taxon>Alphaproteobacteria</taxon>
        <taxon>Iodidimonadales</taxon>
        <taxon>Iodidimonadaceae</taxon>
        <taxon>Iodidimonas</taxon>
    </lineage>
</organism>
<dbReference type="InterPro" id="IPR036869">
    <property type="entry name" value="J_dom_sf"/>
</dbReference>
<keyword evidence="3 7" id="KW-1133">Transmembrane helix</keyword>
<sequence>MIWLGAGVLSLILLLFALNAVAHASRQQIVRAFIALSLVLLGIAGLLLAITGKLALAFPLLGSAGVGLLKLRALARLFSARASWDATAAPSGRTSQVRSLWLLMVMDHDSGHMEGEILMGRFEGRLLSQLTSEELLDLHQDIAGHDEDSLRLLEAWLDREHGTDWRRNAHHTDKPQGSPSPTSDMNAEEARAILGVDENADADAIHKAHRSLMKKLHPDQGGNTYFAAKLNQAKDVLLNERPS</sequence>
<evidence type="ECO:0000259" key="8">
    <source>
        <dbReference type="PROSITE" id="PS50076"/>
    </source>
</evidence>
<dbReference type="RefSeq" id="WP_150001061.1">
    <property type="nucleotide sequence ID" value="NZ_BKCL01000009.1"/>
</dbReference>
<evidence type="ECO:0000256" key="3">
    <source>
        <dbReference type="ARBA" id="ARBA00022989"/>
    </source>
</evidence>
<accession>A0A5A7MVC1</accession>
<evidence type="ECO:0000256" key="6">
    <source>
        <dbReference type="SAM" id="MobiDB-lite"/>
    </source>
</evidence>
<dbReference type="Proteomes" id="UP000322084">
    <property type="component" value="Unassembled WGS sequence"/>
</dbReference>
<reference evidence="9 10" key="1">
    <citation type="submission" date="2019-09" db="EMBL/GenBank/DDBJ databases">
        <title>NBRP : Genome information of microbial organism related human and environment.</title>
        <authorList>
            <person name="Hattori M."/>
            <person name="Oshima K."/>
            <person name="Inaba H."/>
            <person name="Suda W."/>
            <person name="Sakamoto M."/>
            <person name="Iino T."/>
            <person name="Kitahara M."/>
            <person name="Oshida Y."/>
            <person name="Iida T."/>
            <person name="Kudo T."/>
            <person name="Itoh T."/>
            <person name="Ohkuma M."/>
        </authorList>
    </citation>
    <scope>NUCLEOTIDE SEQUENCE [LARGE SCALE GENOMIC DNA]</scope>
    <source>
        <strain evidence="9 10">Hi-2</strain>
    </source>
</reference>
<dbReference type="EMBL" id="BKCL01000009">
    <property type="protein sequence ID" value="GEQ98839.1"/>
    <property type="molecule type" value="Genomic_DNA"/>
</dbReference>
<keyword evidence="2 7" id="KW-0812">Transmembrane</keyword>
<evidence type="ECO:0000256" key="2">
    <source>
        <dbReference type="ARBA" id="ARBA00022692"/>
    </source>
</evidence>
<evidence type="ECO:0000256" key="7">
    <source>
        <dbReference type="SAM" id="Phobius"/>
    </source>
</evidence>
<feature type="transmembrane region" description="Helical" evidence="7">
    <location>
        <begin position="34"/>
        <end position="62"/>
    </location>
</feature>
<dbReference type="AlphaFoldDB" id="A0A5A7MVC1"/>